<dbReference type="OrthoDB" id="9779595at2"/>
<evidence type="ECO:0000256" key="4">
    <source>
        <dbReference type="ARBA" id="ARBA00022989"/>
    </source>
</evidence>
<evidence type="ECO:0000256" key="3">
    <source>
        <dbReference type="ARBA" id="ARBA00022692"/>
    </source>
</evidence>
<keyword evidence="3 6" id="KW-0812">Transmembrane</keyword>
<dbReference type="GO" id="GO:0008233">
    <property type="term" value="F:peptidase activity"/>
    <property type="evidence" value="ECO:0007669"/>
    <property type="project" value="UniProtKB-KW"/>
</dbReference>
<dbReference type="InterPro" id="IPR010201">
    <property type="entry name" value="HflK"/>
</dbReference>
<dbReference type="GO" id="GO:0006508">
    <property type="term" value="P:proteolysis"/>
    <property type="evidence" value="ECO:0007669"/>
    <property type="project" value="UniProtKB-KW"/>
</dbReference>
<dbReference type="Proteomes" id="UP000237350">
    <property type="component" value="Unassembled WGS sequence"/>
</dbReference>
<name>A0A2S4K0Z5_9SPIO</name>
<evidence type="ECO:0000256" key="1">
    <source>
        <dbReference type="ARBA" id="ARBA00004167"/>
    </source>
</evidence>
<dbReference type="Pfam" id="PF01145">
    <property type="entry name" value="Band_7"/>
    <property type="match status" value="1"/>
</dbReference>
<dbReference type="Gene3D" id="3.30.479.30">
    <property type="entry name" value="Band 7 domain"/>
    <property type="match status" value="1"/>
</dbReference>
<evidence type="ECO:0000259" key="7">
    <source>
        <dbReference type="SMART" id="SM00244"/>
    </source>
</evidence>
<feature type="domain" description="Band 7" evidence="7">
    <location>
        <begin position="35"/>
        <end position="217"/>
    </location>
</feature>
<comment type="subunit">
    <text evidence="6">HflC and HflK may interact to form a multimeric complex.</text>
</comment>
<dbReference type="EMBL" id="LPWH01000002">
    <property type="protein sequence ID" value="POR05431.1"/>
    <property type="molecule type" value="Genomic_DNA"/>
</dbReference>
<comment type="subcellular location">
    <subcellularLocation>
        <location evidence="1">Membrane</location>
        <topology evidence="1">Single-pass membrane protein</topology>
    </subcellularLocation>
</comment>
<proteinExistence type="inferred from homology"/>
<comment type="caution">
    <text evidence="8">The sequence shown here is derived from an EMBL/GenBank/DDBJ whole genome shotgun (WGS) entry which is preliminary data.</text>
</comment>
<keyword evidence="4 6" id="KW-1133">Transmembrane helix</keyword>
<dbReference type="CDD" id="cd03404">
    <property type="entry name" value="SPFH_HflK"/>
    <property type="match status" value="1"/>
</dbReference>
<feature type="transmembrane region" description="Helical" evidence="6">
    <location>
        <begin position="20"/>
        <end position="40"/>
    </location>
</feature>
<dbReference type="InterPro" id="IPR036013">
    <property type="entry name" value="Band_7/SPFH_dom_sf"/>
</dbReference>
<reference evidence="9" key="1">
    <citation type="submission" date="2015-12" db="EMBL/GenBank/DDBJ databases">
        <authorList>
            <person name="Lodha T.D."/>
            <person name="Chintalapati S."/>
            <person name="Chintalapati V.R."/>
            <person name="Sravanthi T."/>
        </authorList>
    </citation>
    <scope>NUCLEOTIDE SEQUENCE [LARGE SCALE GENOMIC DNA]</scope>
    <source>
        <strain evidence="9">JC133</strain>
    </source>
</reference>
<evidence type="ECO:0000256" key="5">
    <source>
        <dbReference type="ARBA" id="ARBA00023136"/>
    </source>
</evidence>
<keyword evidence="9" id="KW-1185">Reference proteome</keyword>
<dbReference type="SUPFAM" id="SSF117892">
    <property type="entry name" value="Band 7/SPFH domain"/>
    <property type="match status" value="1"/>
</dbReference>
<keyword evidence="8" id="KW-0645">Protease</keyword>
<accession>A0A2S4K0Z5</accession>
<organism evidence="8 9">
    <name type="scientific">Alkalispirochaeta sphaeroplastigenens</name>
    <dbReference type="NCBI Taxonomy" id="1187066"/>
    <lineage>
        <taxon>Bacteria</taxon>
        <taxon>Pseudomonadati</taxon>
        <taxon>Spirochaetota</taxon>
        <taxon>Spirochaetia</taxon>
        <taxon>Spirochaetales</taxon>
        <taxon>Spirochaetaceae</taxon>
        <taxon>Alkalispirochaeta</taxon>
    </lineage>
</organism>
<dbReference type="SMART" id="SM00244">
    <property type="entry name" value="PHB"/>
    <property type="match status" value="1"/>
</dbReference>
<evidence type="ECO:0000313" key="9">
    <source>
        <dbReference type="Proteomes" id="UP000237350"/>
    </source>
</evidence>
<comment type="function">
    <text evidence="6">HflC and HflK could encode or regulate a protease.</text>
</comment>
<evidence type="ECO:0000256" key="6">
    <source>
        <dbReference type="RuleBase" id="RU364113"/>
    </source>
</evidence>
<dbReference type="GO" id="GO:0016020">
    <property type="term" value="C:membrane"/>
    <property type="evidence" value="ECO:0007669"/>
    <property type="project" value="UniProtKB-SubCell"/>
</dbReference>
<evidence type="ECO:0000313" key="8">
    <source>
        <dbReference type="EMBL" id="POR05431.1"/>
    </source>
</evidence>
<dbReference type="InterPro" id="IPR050710">
    <property type="entry name" value="Band7/mec-2_domain"/>
</dbReference>
<evidence type="ECO:0000256" key="2">
    <source>
        <dbReference type="ARBA" id="ARBA00006971"/>
    </source>
</evidence>
<keyword evidence="5 6" id="KW-0472">Membrane</keyword>
<dbReference type="AlphaFoldDB" id="A0A2S4K0Z5"/>
<dbReference type="InterPro" id="IPR001107">
    <property type="entry name" value="Band_7"/>
</dbReference>
<comment type="similarity">
    <text evidence="2 6">Belongs to the band 7/mec-2 family. HflK subfamily.</text>
</comment>
<dbReference type="NCBIfam" id="TIGR01933">
    <property type="entry name" value="hflK"/>
    <property type="match status" value="1"/>
</dbReference>
<gene>
    <name evidence="8" type="ORF">AU468_00715</name>
</gene>
<keyword evidence="8" id="KW-0378">Hydrolase</keyword>
<dbReference type="PANTHER" id="PTHR43327">
    <property type="entry name" value="STOMATIN-LIKE PROTEIN 2, MITOCHONDRIAL"/>
    <property type="match status" value="1"/>
</dbReference>
<dbReference type="RefSeq" id="WP_103679071.1">
    <property type="nucleotide sequence ID" value="NZ_LPWH01000002.1"/>
</dbReference>
<dbReference type="PANTHER" id="PTHR43327:SF2">
    <property type="entry name" value="MODULATOR OF FTSH PROTEASE HFLK"/>
    <property type="match status" value="1"/>
</dbReference>
<protein>
    <recommendedName>
        <fullName evidence="6">Protein HflK</fullName>
    </recommendedName>
</protein>
<sequence>MSEQDDSTPRFPFSVNGKALAIVAAVIVLLGMITTSFFVVDQTEEAVVLRLGRYHRTAAPGLHFKLPLGLEQNYNVPTQAVQNMQFGFRLQQAGITPVMSQQNYKEESLMLTGDLNIVDVEWIIQYRITTPTDWLFNVEDQARTIRDISQSTVNRLVGDRAIIDVLGDERPAIELLAQDQMNEVFQGYNLGVTVTAVRLQNIVPPSGRVQDAFEDVNRAIQDMNRLINEGREAYNREIPRARGEAEQLVQVARGYAAERVNRARGDASRFVNVLREYRNDPRTTRTRLYYEMVEDVFAPDQPKAEHDRPELIDRNLSNFIPLLNMQRQDNTPGGAR</sequence>